<dbReference type="OrthoDB" id="65716at2759"/>
<dbReference type="GO" id="GO:0090173">
    <property type="term" value="P:regulation of synaptonemal complex assembly"/>
    <property type="evidence" value="ECO:0007669"/>
    <property type="project" value="InterPro"/>
</dbReference>
<dbReference type="PANTHER" id="PTHR40375:SF2">
    <property type="entry name" value="SPORULATION-SPECIFIC PROTEIN 22"/>
    <property type="match status" value="1"/>
</dbReference>
<evidence type="ECO:0000313" key="3">
    <source>
        <dbReference type="Proteomes" id="UP000094526"/>
    </source>
</evidence>
<comment type="caution">
    <text evidence="2">The sequence shown here is derived from an EMBL/GenBank/DDBJ whole genome shotgun (WGS) entry which is preliminary data.</text>
</comment>
<evidence type="ECO:0008006" key="4">
    <source>
        <dbReference type="Google" id="ProtNLM"/>
    </source>
</evidence>
<dbReference type="Proteomes" id="UP000094526">
    <property type="component" value="Unassembled WGS sequence"/>
</dbReference>
<accession>A0A1C1CJT9</accession>
<name>A0A1C1CJT9_9EURO</name>
<dbReference type="InterPro" id="IPR039057">
    <property type="entry name" value="Spo22/ZIP4"/>
</dbReference>
<reference evidence="3" key="1">
    <citation type="submission" date="2015-07" db="EMBL/GenBank/DDBJ databases">
        <authorList>
            <person name="Teixeira M.M."/>
            <person name="Souza R.C."/>
            <person name="Almeida L.G."/>
            <person name="Vicente V.A."/>
            <person name="de Hoog S."/>
            <person name="Bocca A.L."/>
            <person name="de Almeida S.R."/>
            <person name="Vasconcelos A.T."/>
            <person name="Felipe M.S."/>
        </authorList>
    </citation>
    <scope>NUCLEOTIDE SEQUENCE [LARGE SCALE GENOMIC DNA]</scope>
    <source>
        <strain evidence="3">KSF</strain>
    </source>
</reference>
<proteinExistence type="predicted"/>
<gene>
    <name evidence="2" type="ORF">CLCR_04716</name>
</gene>
<dbReference type="GO" id="GO:0051321">
    <property type="term" value="P:meiotic cell cycle"/>
    <property type="evidence" value="ECO:0007669"/>
    <property type="project" value="UniProtKB-KW"/>
</dbReference>
<evidence type="ECO:0000313" key="2">
    <source>
        <dbReference type="EMBL" id="OCT48712.1"/>
    </source>
</evidence>
<dbReference type="STRING" id="86049.A0A1C1CJT9"/>
<protein>
    <recommendedName>
        <fullName evidence="4">Protein ZIP4 homolog</fullName>
    </recommendedName>
</protein>
<dbReference type="VEuPathDB" id="FungiDB:CLCR_04716"/>
<dbReference type="Pfam" id="PF08631">
    <property type="entry name" value="SPO22"/>
    <property type="match status" value="1"/>
</dbReference>
<keyword evidence="1" id="KW-0469">Meiosis</keyword>
<dbReference type="EMBL" id="LGRB01000011">
    <property type="protein sequence ID" value="OCT48712.1"/>
    <property type="molecule type" value="Genomic_DNA"/>
</dbReference>
<keyword evidence="3" id="KW-1185">Reference proteome</keyword>
<dbReference type="VEuPathDB" id="FungiDB:G647_03186"/>
<organism evidence="2 3">
    <name type="scientific">Cladophialophora carrionii</name>
    <dbReference type="NCBI Taxonomy" id="86049"/>
    <lineage>
        <taxon>Eukaryota</taxon>
        <taxon>Fungi</taxon>
        <taxon>Dikarya</taxon>
        <taxon>Ascomycota</taxon>
        <taxon>Pezizomycotina</taxon>
        <taxon>Eurotiomycetes</taxon>
        <taxon>Chaetothyriomycetidae</taxon>
        <taxon>Chaetothyriales</taxon>
        <taxon>Herpotrichiellaceae</taxon>
        <taxon>Cladophialophora</taxon>
    </lineage>
</organism>
<dbReference type="InterPro" id="IPR013940">
    <property type="entry name" value="Spo22/ZIP4/TEX11"/>
</dbReference>
<evidence type="ECO:0000256" key="1">
    <source>
        <dbReference type="ARBA" id="ARBA00023254"/>
    </source>
</evidence>
<dbReference type="AlphaFoldDB" id="A0A1C1CJT9"/>
<dbReference type="PANTHER" id="PTHR40375">
    <property type="entry name" value="SPORULATION-SPECIFIC PROTEIN 22"/>
    <property type="match status" value="1"/>
</dbReference>
<sequence length="428" mass="47604">MLPTEPAGPAQSILEFAIHLEHFLDEANPGAQHLPDLSSYLTVLPLRRKDLSPELRIDFDRAAVTLWNKCCSLDGSDESQWMRGDLAKVRAFSYFLLESAGSIKRKNHARLFKIAIKASKSCLDAGLLDIASAIIEQLASKQERLAKSDDNDAPSGGGFTESLQARYLLLRVALVWRQNRLDLAEHFYINQLEQLRPNLSPEQIEELADLCYEIGVDQLNQKQAGSAAKWLRRGCKMLTEHSSQMSQVDIAELRLSLMHSHVRALLASDDLEDRDEAMEALKALCQVSNSPCLPIEWPELIEPGVSSQACRNPASVGGIRKRPNRKSSRLSVRVLHYLHHLKRLSVASAISVLDVYIVTRLAPDGEKEWTEGTIITLIWLMTSDGTDGIQPKLPDFAESFDRIFQAWGTVLSAEATRGVLVVGASHVP</sequence>